<protein>
    <submittedName>
        <fullName evidence="1">Uncharacterized protein</fullName>
    </submittedName>
</protein>
<gene>
    <name evidence="1" type="ORF">F383_37057</name>
</gene>
<proteinExistence type="predicted"/>
<sequence length="23" mass="2822">MMWLRKRLVRGDTSTYETYSSIK</sequence>
<accession>A0A0B0MBN6</accession>
<dbReference type="EMBL" id="JRRC01016291">
    <property type="protein sequence ID" value="KHF97751.1"/>
    <property type="molecule type" value="Genomic_DNA"/>
</dbReference>
<evidence type="ECO:0000313" key="1">
    <source>
        <dbReference type="EMBL" id="KHF97751.1"/>
    </source>
</evidence>
<organism evidence="1 2">
    <name type="scientific">Gossypium arboreum</name>
    <name type="common">Tree cotton</name>
    <name type="synonym">Gossypium nanking</name>
    <dbReference type="NCBI Taxonomy" id="29729"/>
    <lineage>
        <taxon>Eukaryota</taxon>
        <taxon>Viridiplantae</taxon>
        <taxon>Streptophyta</taxon>
        <taxon>Embryophyta</taxon>
        <taxon>Tracheophyta</taxon>
        <taxon>Spermatophyta</taxon>
        <taxon>Magnoliopsida</taxon>
        <taxon>eudicotyledons</taxon>
        <taxon>Gunneridae</taxon>
        <taxon>Pentapetalae</taxon>
        <taxon>rosids</taxon>
        <taxon>malvids</taxon>
        <taxon>Malvales</taxon>
        <taxon>Malvaceae</taxon>
        <taxon>Malvoideae</taxon>
        <taxon>Gossypium</taxon>
    </lineage>
</organism>
<evidence type="ECO:0000313" key="2">
    <source>
        <dbReference type="Proteomes" id="UP000032142"/>
    </source>
</evidence>
<reference evidence="2" key="1">
    <citation type="submission" date="2014-09" db="EMBL/GenBank/DDBJ databases">
        <authorList>
            <person name="Mudge J."/>
            <person name="Ramaraj T."/>
            <person name="Lindquist I.E."/>
            <person name="Bharti A.K."/>
            <person name="Sundararajan A."/>
            <person name="Cameron C.T."/>
            <person name="Woodward J.E."/>
            <person name="May G.D."/>
            <person name="Brubaker C."/>
            <person name="Broadhvest J."/>
            <person name="Wilkins T.A."/>
        </authorList>
    </citation>
    <scope>NUCLEOTIDE SEQUENCE</scope>
    <source>
        <strain evidence="2">cv. AKA8401</strain>
    </source>
</reference>
<comment type="caution">
    <text evidence="1">The sequence shown here is derived from an EMBL/GenBank/DDBJ whole genome shotgun (WGS) entry which is preliminary data.</text>
</comment>
<dbReference type="Proteomes" id="UP000032142">
    <property type="component" value="Unassembled WGS sequence"/>
</dbReference>
<keyword evidence="2" id="KW-1185">Reference proteome</keyword>
<name>A0A0B0MBN6_GOSAR</name>
<dbReference type="AlphaFoldDB" id="A0A0B0MBN6"/>